<comment type="caution">
    <text evidence="1">The sequence shown here is derived from an EMBL/GenBank/DDBJ whole genome shotgun (WGS) entry which is preliminary data.</text>
</comment>
<reference evidence="2" key="1">
    <citation type="journal article" date="2019" name="Int. J. Syst. Evol. Microbiol.">
        <title>The Global Catalogue of Microorganisms (GCM) 10K type strain sequencing project: providing services to taxonomists for standard genome sequencing and annotation.</title>
        <authorList>
            <consortium name="The Broad Institute Genomics Platform"/>
            <consortium name="The Broad Institute Genome Sequencing Center for Infectious Disease"/>
            <person name="Wu L."/>
            <person name="Ma J."/>
        </authorList>
    </citation>
    <scope>NUCLEOTIDE SEQUENCE [LARGE SCALE GENOMIC DNA]</scope>
    <source>
        <strain evidence="2">CGMCC 1.8985</strain>
    </source>
</reference>
<evidence type="ECO:0000313" key="1">
    <source>
        <dbReference type="EMBL" id="GGK12717.1"/>
    </source>
</evidence>
<name>A0ABQ2EID3_9GAMM</name>
<protein>
    <submittedName>
        <fullName evidence="1">Uncharacterized protein</fullName>
    </submittedName>
</protein>
<proteinExistence type="predicted"/>
<dbReference type="Proteomes" id="UP000599009">
    <property type="component" value="Unassembled WGS sequence"/>
</dbReference>
<sequence length="127" mass="14215">MPAGLRDRPATSKLFAWLAQTLNGDMFPPSLVKTTPAAHHLTRVAEFLAAVDPESGQLSFFPYQFEVIPIELISSIYEQFAHAEPWTDGKRTEALQNGVHYTRLSVVVSLILDEVMDGLSGRERCWI</sequence>
<accession>A0ABQ2EID3</accession>
<organism evidence="1 2">
    <name type="scientific">Luteimonas terricola</name>
    <dbReference type="NCBI Taxonomy" id="645597"/>
    <lineage>
        <taxon>Bacteria</taxon>
        <taxon>Pseudomonadati</taxon>
        <taxon>Pseudomonadota</taxon>
        <taxon>Gammaproteobacteria</taxon>
        <taxon>Lysobacterales</taxon>
        <taxon>Lysobacteraceae</taxon>
        <taxon>Luteimonas</taxon>
    </lineage>
</organism>
<keyword evidence="2" id="KW-1185">Reference proteome</keyword>
<evidence type="ECO:0000313" key="2">
    <source>
        <dbReference type="Proteomes" id="UP000599009"/>
    </source>
</evidence>
<gene>
    <name evidence="1" type="ORF">GCM10011394_22480</name>
</gene>
<dbReference type="EMBL" id="BMME01000001">
    <property type="protein sequence ID" value="GGK12717.1"/>
    <property type="molecule type" value="Genomic_DNA"/>
</dbReference>